<evidence type="ECO:0000313" key="4">
    <source>
        <dbReference type="Proteomes" id="UP001606099"/>
    </source>
</evidence>
<sequence length="444" mass="46098">MTTPTAPALPWRLGAGYGLLAAPLAFASLPLYVLLPHHYAQVYGAPLAALGLVLLGTRVADALIDPALGRLVDRWLRSGSRQALAAASLAAVLMALAFAALWWPPRAPAALAGTPWLLGWLALTLLLCTLAYSGLSILHLAWAARWGGLPAWRARVGAWREGLALGGVVLASVLPTLAGLALTCAVLAALLLAGLLALRTLPANPLSQALNHAELTAEPPATDAATPSAAAPAVWRNPAFLRLLAVHLCNGVAAATAATLLPFFVADRLQTPTLQPLFLLGYFAAAALALPLWVRVVARLGLAPSWRLGMVLAVLAFAPTPWLTEGDAWAFLAVCLLSGAALGADLALPGALLTGVIHHAGAQRQAEGVYLGWWTCATKLNLALAAGLALPLLAALGYEAGTRSSAGLQALAWAYGGLPVLLKLCAWALLRRSEHHHPTWSALS</sequence>
<dbReference type="PANTHER" id="PTHR11328">
    <property type="entry name" value="MAJOR FACILITATOR SUPERFAMILY DOMAIN-CONTAINING PROTEIN"/>
    <property type="match status" value="1"/>
</dbReference>
<keyword evidence="2" id="KW-1133">Transmembrane helix</keyword>
<feature type="transmembrane region" description="Helical" evidence="2">
    <location>
        <begin position="306"/>
        <end position="323"/>
    </location>
</feature>
<feature type="transmembrane region" description="Helical" evidence="2">
    <location>
        <begin position="369"/>
        <end position="398"/>
    </location>
</feature>
<dbReference type="SUPFAM" id="SSF103473">
    <property type="entry name" value="MFS general substrate transporter"/>
    <property type="match status" value="1"/>
</dbReference>
<comment type="caution">
    <text evidence="3">The sequence shown here is derived from an EMBL/GenBank/DDBJ whole genome shotgun (WGS) entry which is preliminary data.</text>
</comment>
<reference evidence="3 4" key="1">
    <citation type="submission" date="2024-08" db="EMBL/GenBank/DDBJ databases">
        <authorList>
            <person name="Lu H."/>
        </authorList>
    </citation>
    <scope>NUCLEOTIDE SEQUENCE [LARGE SCALE GENOMIC DNA]</scope>
    <source>
        <strain evidence="3 4">BYS180W</strain>
    </source>
</reference>
<proteinExistence type="inferred from homology"/>
<name>A0ABW7FS20_9BURK</name>
<feature type="transmembrane region" description="Helical" evidence="2">
    <location>
        <begin position="329"/>
        <end position="357"/>
    </location>
</feature>
<organism evidence="3 4">
    <name type="scientific">Roseateles rivi</name>
    <dbReference type="NCBI Taxonomy" id="3299028"/>
    <lineage>
        <taxon>Bacteria</taxon>
        <taxon>Pseudomonadati</taxon>
        <taxon>Pseudomonadota</taxon>
        <taxon>Betaproteobacteria</taxon>
        <taxon>Burkholderiales</taxon>
        <taxon>Sphaerotilaceae</taxon>
        <taxon>Roseateles</taxon>
    </lineage>
</organism>
<dbReference type="Proteomes" id="UP001606099">
    <property type="component" value="Unassembled WGS sequence"/>
</dbReference>
<evidence type="ECO:0000256" key="2">
    <source>
        <dbReference type="SAM" id="Phobius"/>
    </source>
</evidence>
<keyword evidence="4" id="KW-1185">Reference proteome</keyword>
<keyword evidence="2" id="KW-0812">Transmembrane</keyword>
<protein>
    <submittedName>
        <fullName evidence="3">MFS transporter</fullName>
    </submittedName>
</protein>
<feature type="transmembrane region" description="Helical" evidence="2">
    <location>
        <begin position="243"/>
        <end position="265"/>
    </location>
</feature>
<dbReference type="PANTHER" id="PTHR11328:SF24">
    <property type="entry name" value="MAJOR FACILITATOR SUPERFAMILY (MFS) PROFILE DOMAIN-CONTAINING PROTEIN"/>
    <property type="match status" value="1"/>
</dbReference>
<feature type="transmembrane region" description="Helical" evidence="2">
    <location>
        <begin position="410"/>
        <end position="430"/>
    </location>
</feature>
<evidence type="ECO:0000313" key="3">
    <source>
        <dbReference type="EMBL" id="MFG6447119.1"/>
    </source>
</evidence>
<feature type="transmembrane region" description="Helical" evidence="2">
    <location>
        <begin position="277"/>
        <end position="294"/>
    </location>
</feature>
<dbReference type="InterPro" id="IPR036259">
    <property type="entry name" value="MFS_trans_sf"/>
</dbReference>
<dbReference type="Pfam" id="PF13347">
    <property type="entry name" value="MFS_2"/>
    <property type="match status" value="1"/>
</dbReference>
<dbReference type="InterPro" id="IPR039672">
    <property type="entry name" value="MFS_2"/>
</dbReference>
<feature type="transmembrane region" description="Helical" evidence="2">
    <location>
        <begin position="84"/>
        <end position="104"/>
    </location>
</feature>
<dbReference type="Gene3D" id="1.20.1250.20">
    <property type="entry name" value="MFS general substrate transporter like domains"/>
    <property type="match status" value="2"/>
</dbReference>
<evidence type="ECO:0000256" key="1">
    <source>
        <dbReference type="ARBA" id="ARBA00009617"/>
    </source>
</evidence>
<feature type="transmembrane region" description="Helical" evidence="2">
    <location>
        <begin position="15"/>
        <end position="35"/>
    </location>
</feature>
<feature type="transmembrane region" description="Helical" evidence="2">
    <location>
        <begin position="42"/>
        <end position="64"/>
    </location>
</feature>
<gene>
    <name evidence="3" type="ORF">ACG0Z6_02550</name>
</gene>
<feature type="transmembrane region" description="Helical" evidence="2">
    <location>
        <begin position="116"/>
        <end position="144"/>
    </location>
</feature>
<keyword evidence="2" id="KW-0472">Membrane</keyword>
<dbReference type="EMBL" id="JBIGHZ010000001">
    <property type="protein sequence ID" value="MFG6447119.1"/>
    <property type="molecule type" value="Genomic_DNA"/>
</dbReference>
<comment type="similarity">
    <text evidence="1">Belongs to the sodium:galactoside symporter (TC 2.A.2) family.</text>
</comment>
<dbReference type="RefSeq" id="WP_394458492.1">
    <property type="nucleotide sequence ID" value="NZ_JBIGHZ010000001.1"/>
</dbReference>
<accession>A0ABW7FS20</accession>
<feature type="transmembrane region" description="Helical" evidence="2">
    <location>
        <begin position="164"/>
        <end position="197"/>
    </location>
</feature>